<dbReference type="GO" id="GO:0006412">
    <property type="term" value="P:translation"/>
    <property type="evidence" value="ECO:0007669"/>
    <property type="project" value="InterPro"/>
</dbReference>
<keyword evidence="4" id="KW-1185">Reference proteome</keyword>
<proteinExistence type="predicted"/>
<evidence type="ECO:0000313" key="3">
    <source>
        <dbReference type="EMBL" id="KAF6150777.1"/>
    </source>
</evidence>
<dbReference type="InterPro" id="IPR005679">
    <property type="entry name" value="Ribosomal_uS12_bac"/>
</dbReference>
<protein>
    <recommendedName>
        <fullName evidence="2">Retrotransposon gag domain-containing protein</fullName>
    </recommendedName>
</protein>
<dbReference type="Proteomes" id="UP000541444">
    <property type="component" value="Unassembled WGS sequence"/>
</dbReference>
<dbReference type="PANTHER" id="PTHR33223">
    <property type="entry name" value="CCHC-TYPE DOMAIN-CONTAINING PROTEIN"/>
    <property type="match status" value="1"/>
</dbReference>
<comment type="caution">
    <text evidence="3">The sequence shown here is derived from an EMBL/GenBank/DDBJ whole genome shotgun (WGS) entry which is preliminary data.</text>
</comment>
<reference evidence="3 4" key="1">
    <citation type="journal article" date="2020" name="IScience">
        <title>Genome Sequencing of the Endangered Kingdonia uniflora (Circaeasteraceae, Ranunculales) Reveals Potential Mechanisms of Evolutionary Specialization.</title>
        <authorList>
            <person name="Sun Y."/>
            <person name="Deng T."/>
            <person name="Zhang A."/>
            <person name="Moore M.J."/>
            <person name="Landis J.B."/>
            <person name="Lin N."/>
            <person name="Zhang H."/>
            <person name="Zhang X."/>
            <person name="Huang J."/>
            <person name="Zhang X."/>
            <person name="Sun H."/>
            <person name="Wang H."/>
        </authorList>
    </citation>
    <scope>NUCLEOTIDE SEQUENCE [LARGE SCALE GENOMIC DNA]</scope>
    <source>
        <strain evidence="3">TB1705</strain>
        <tissue evidence="3">Leaf</tissue>
    </source>
</reference>
<dbReference type="EMBL" id="JACGCM010001726">
    <property type="protein sequence ID" value="KAF6150777.1"/>
    <property type="molecule type" value="Genomic_DNA"/>
</dbReference>
<dbReference type="GO" id="GO:0015935">
    <property type="term" value="C:small ribosomal subunit"/>
    <property type="evidence" value="ECO:0007669"/>
    <property type="project" value="InterPro"/>
</dbReference>
<dbReference type="OrthoDB" id="1752139at2759"/>
<sequence length="500" mass="57074">MESVQLEHENVTELVLVTFGDGVEEGRRFLNEEKDPMTLKELNVELYEVKISCIGHNSQEHSVVLVKGGRAKDLPGRNRATNGVGEIARQHVGHDQGTPAQITENPRQQNVLPAAPRISVHDRLGYRGKNTALPQIQQEPVLPRSHINPPLPAGAVIDLQPQEEQNREKPRVSVYDCMGEATGEYNPTRGPTTRRAVMSRQHLTPEQVAEQYARTGVVRRRSTNQFSHSNDSEIRRGDPVEHVQEFQYSLGLYSSSNHILCRIFPTSLKGELLRWFHTLDEGSILTFKQLRELFIKNDSHNKDKEESLYSFFSLKQAPGEILETFTRKNFGLARKLDNLNKKITISAFTNALLIDGRVKEHLILNKPLTSEDMMEKVNNFIDLKRLTTEKQKPQRIALSTNDHTGEVTRNSSKDYEGDKKPFKSYDDRTRQGKKGPVLRLPQLTTTIANIYLLLQKDELFKNANTLQPIPGKPYCIHHKIHHHDTEQCFVFKFLLLSIFS</sequence>
<dbReference type="Gene3D" id="2.40.50.140">
    <property type="entry name" value="Nucleic acid-binding proteins"/>
    <property type="match status" value="1"/>
</dbReference>
<dbReference type="PANTHER" id="PTHR33223:SF10">
    <property type="entry name" value="AMINOTRANSFERASE-LIKE PLANT MOBILE DOMAIN-CONTAINING PROTEIN"/>
    <property type="match status" value="1"/>
</dbReference>
<evidence type="ECO:0000313" key="4">
    <source>
        <dbReference type="Proteomes" id="UP000541444"/>
    </source>
</evidence>
<feature type="domain" description="Retrotransposon gag" evidence="2">
    <location>
        <begin position="262"/>
        <end position="352"/>
    </location>
</feature>
<evidence type="ECO:0000259" key="2">
    <source>
        <dbReference type="Pfam" id="PF03732"/>
    </source>
</evidence>
<name>A0A7J7M7C0_9MAGN</name>
<gene>
    <name evidence="3" type="ORF">GIB67_020860</name>
</gene>
<evidence type="ECO:0000256" key="1">
    <source>
        <dbReference type="SAM" id="MobiDB-lite"/>
    </source>
</evidence>
<dbReference type="Pfam" id="PF03732">
    <property type="entry name" value="Retrotrans_gag"/>
    <property type="match status" value="1"/>
</dbReference>
<feature type="region of interest" description="Disordered" evidence="1">
    <location>
        <begin position="392"/>
        <end position="434"/>
    </location>
</feature>
<dbReference type="GO" id="GO:0003735">
    <property type="term" value="F:structural constituent of ribosome"/>
    <property type="evidence" value="ECO:0007669"/>
    <property type="project" value="InterPro"/>
</dbReference>
<dbReference type="PRINTS" id="PR01034">
    <property type="entry name" value="RIBOSOMALS12"/>
</dbReference>
<dbReference type="InterPro" id="IPR012340">
    <property type="entry name" value="NA-bd_OB-fold"/>
</dbReference>
<dbReference type="InterPro" id="IPR005162">
    <property type="entry name" value="Retrotrans_gag_dom"/>
</dbReference>
<accession>A0A7J7M7C0</accession>
<dbReference type="AlphaFoldDB" id="A0A7J7M7C0"/>
<feature type="compositionally biased region" description="Basic and acidic residues" evidence="1">
    <location>
        <begin position="403"/>
        <end position="430"/>
    </location>
</feature>
<organism evidence="3 4">
    <name type="scientific">Kingdonia uniflora</name>
    <dbReference type="NCBI Taxonomy" id="39325"/>
    <lineage>
        <taxon>Eukaryota</taxon>
        <taxon>Viridiplantae</taxon>
        <taxon>Streptophyta</taxon>
        <taxon>Embryophyta</taxon>
        <taxon>Tracheophyta</taxon>
        <taxon>Spermatophyta</taxon>
        <taxon>Magnoliopsida</taxon>
        <taxon>Ranunculales</taxon>
        <taxon>Circaeasteraceae</taxon>
        <taxon>Kingdonia</taxon>
    </lineage>
</organism>